<dbReference type="Proteomes" id="UP001589667">
    <property type="component" value="Unassembled WGS sequence"/>
</dbReference>
<evidence type="ECO:0000256" key="1">
    <source>
        <dbReference type="SAM" id="MobiDB-lite"/>
    </source>
</evidence>
<name>A0ABV5SL87_9MICO</name>
<reference evidence="3 4" key="1">
    <citation type="submission" date="2024-09" db="EMBL/GenBank/DDBJ databases">
        <authorList>
            <person name="Sun Q."/>
            <person name="Mori K."/>
        </authorList>
    </citation>
    <scope>NUCLEOTIDE SEQUENCE [LARGE SCALE GENOMIC DNA]</scope>
    <source>
        <strain evidence="3 4">JCM 14321</strain>
    </source>
</reference>
<evidence type="ECO:0000313" key="3">
    <source>
        <dbReference type="EMBL" id="MFB9641097.1"/>
    </source>
</evidence>
<keyword evidence="2" id="KW-1133">Transmembrane helix</keyword>
<proteinExistence type="predicted"/>
<evidence type="ECO:0000313" key="4">
    <source>
        <dbReference type="Proteomes" id="UP001589667"/>
    </source>
</evidence>
<dbReference type="RefSeq" id="WP_157423499.1">
    <property type="nucleotide sequence ID" value="NZ_BAAANI010000008.1"/>
</dbReference>
<keyword evidence="2" id="KW-0472">Membrane</keyword>
<comment type="caution">
    <text evidence="3">The sequence shown here is derived from an EMBL/GenBank/DDBJ whole genome shotgun (WGS) entry which is preliminary data.</text>
</comment>
<feature type="compositionally biased region" description="Basic and acidic residues" evidence="1">
    <location>
        <begin position="74"/>
        <end position="89"/>
    </location>
</feature>
<accession>A0ABV5SL87</accession>
<sequence>MADALGVPGLIMGGAIALFALAIVIGMIVRVVRAPRGQRMRAAFGPLAGAGETYQELHTGQRGLQDSIIESIQEQEHGGHPTNDRKRTI</sequence>
<protein>
    <submittedName>
        <fullName evidence="3">Uncharacterized protein</fullName>
    </submittedName>
</protein>
<dbReference type="EMBL" id="JBHMBL010000001">
    <property type="protein sequence ID" value="MFB9641097.1"/>
    <property type="molecule type" value="Genomic_DNA"/>
</dbReference>
<evidence type="ECO:0000256" key="2">
    <source>
        <dbReference type="SAM" id="Phobius"/>
    </source>
</evidence>
<feature type="region of interest" description="Disordered" evidence="1">
    <location>
        <begin position="67"/>
        <end position="89"/>
    </location>
</feature>
<keyword evidence="2" id="KW-0812">Transmembrane</keyword>
<keyword evidence="4" id="KW-1185">Reference proteome</keyword>
<feature type="transmembrane region" description="Helical" evidence="2">
    <location>
        <begin position="6"/>
        <end position="32"/>
    </location>
</feature>
<gene>
    <name evidence="3" type="ORF">ACFFQV_02230</name>
</gene>
<organism evidence="3 4">
    <name type="scientific">Agromyces lapidis</name>
    <dbReference type="NCBI Taxonomy" id="279574"/>
    <lineage>
        <taxon>Bacteria</taxon>
        <taxon>Bacillati</taxon>
        <taxon>Actinomycetota</taxon>
        <taxon>Actinomycetes</taxon>
        <taxon>Micrococcales</taxon>
        <taxon>Microbacteriaceae</taxon>
        <taxon>Agromyces</taxon>
    </lineage>
</organism>